<feature type="domain" description="Cytochrome C Planctomycete-type" evidence="3">
    <location>
        <begin position="46"/>
        <end position="109"/>
    </location>
</feature>
<evidence type="ECO:0008006" key="6">
    <source>
        <dbReference type="Google" id="ProtNLM"/>
    </source>
</evidence>
<reference evidence="4 5" key="1">
    <citation type="submission" date="2020-08" db="EMBL/GenBank/DDBJ databases">
        <title>Genomic Encyclopedia of Type Strains, Phase IV (KMG-IV): sequencing the most valuable type-strain genomes for metagenomic binning, comparative biology and taxonomic classification.</title>
        <authorList>
            <person name="Goeker M."/>
        </authorList>
    </citation>
    <scope>NUCLEOTIDE SEQUENCE [LARGE SCALE GENOMIC DNA]</scope>
    <source>
        <strain evidence="4 5">DSM 105137</strain>
    </source>
</reference>
<evidence type="ECO:0000259" key="3">
    <source>
        <dbReference type="Pfam" id="PF07635"/>
    </source>
</evidence>
<evidence type="ECO:0000259" key="1">
    <source>
        <dbReference type="Pfam" id="PF07583"/>
    </source>
</evidence>
<comment type="caution">
    <text evidence="4">The sequence shown here is derived from an EMBL/GenBank/DDBJ whole genome shotgun (WGS) entry which is preliminary data.</text>
</comment>
<dbReference type="RefSeq" id="WP_221233849.1">
    <property type="nucleotide sequence ID" value="NZ_JACIFF010000004.1"/>
</dbReference>
<dbReference type="Gene3D" id="2.60.120.200">
    <property type="match status" value="1"/>
</dbReference>
<dbReference type="GO" id="GO:0004553">
    <property type="term" value="F:hydrolase activity, hydrolyzing O-glycosyl compounds"/>
    <property type="evidence" value="ECO:0007669"/>
    <property type="project" value="UniProtKB-ARBA"/>
</dbReference>
<dbReference type="PANTHER" id="PTHR35889">
    <property type="entry name" value="CYCLOINULO-OLIGOSACCHARIDE FRUCTANOTRANSFERASE-RELATED"/>
    <property type="match status" value="1"/>
</dbReference>
<feature type="domain" description="DUF1549" evidence="1">
    <location>
        <begin position="159"/>
        <end position="365"/>
    </location>
</feature>
<dbReference type="EMBL" id="JACIFF010000004">
    <property type="protein sequence ID" value="MBB4079170.1"/>
    <property type="molecule type" value="Genomic_DNA"/>
</dbReference>
<dbReference type="Proteomes" id="UP000576209">
    <property type="component" value="Unassembled WGS sequence"/>
</dbReference>
<dbReference type="Pfam" id="PF07635">
    <property type="entry name" value="PSCyt1"/>
    <property type="match status" value="1"/>
</dbReference>
<dbReference type="Pfam" id="PF07583">
    <property type="entry name" value="PSCyt2"/>
    <property type="match status" value="1"/>
</dbReference>
<dbReference type="InterPro" id="IPR022655">
    <property type="entry name" value="DUF1553"/>
</dbReference>
<dbReference type="GO" id="GO:0005975">
    <property type="term" value="P:carbohydrate metabolic process"/>
    <property type="evidence" value="ECO:0007669"/>
    <property type="project" value="UniProtKB-ARBA"/>
</dbReference>
<feature type="domain" description="DUF1553" evidence="2">
    <location>
        <begin position="765"/>
        <end position="1023"/>
    </location>
</feature>
<sequence length="1060" mass="119049">MPWLAVAVSLLWMTGCGRGTEEDWIAAVPDQPDFTYDVKPILSDRCFTCHGPDPTKQKAGLALHTAEGAFAELSDSPGRFAIVPGDPAASEVYRRITSERADMVMPPPESHLTTDAYEREVIRRWIEQGATYQPHWAFTAPQPVAVPEVDDANNWARSPIDKFVLATLKRKGMEPSPEADKSTLLRRVTFDLTGLPPTPEEIEAFLADNSPDAYDKVVDRLLASPHYGERMASIWLDLSRYADSHGYQDDRPRTMWPWRDWVVSAYNQNLNYRDFVTWQLAGDLLPDATYAQRLATGFNRNHPITQEGGIIPEEYLAEYASDRTHVFGTAFLGLTVECAKCHTHKYDPILHTDYYQLTAFFNNINERGAANGYYDEAPVPNMPIEDPALVERMDGVKQYIARLESTQRELEQSRGVPTVHAPEESAAELLDRGLIAHYRLDDNRGKRTLATVPEDGIGWMNYNLPPTFADVKVTEGKSGDALAFDGENYVSLGLVGDFEHHQPFSATVWIKHNGRGDSRAIFGKRMDELRHNGYDLVLTGNNKLAFRLAGYWWQPDQYPEGLEAVEVQSVASVPAGSWQQVSVTYDGSGRADGIQLYLGGRAQEQRTLVDNLRGNTILNGNHFSLGNWNQRGKIKGALGGFAGGAIDELRLYDRELSPVEIALLARTTTPEDYPEGPLSLDRFAPASAHKHKLLHYSDVYRRNVELLDSLRAVDQSLPSVMVMEERDTVAPTYLRLRGEYDKLGERVERKAPSALPPLPDDAPKNRLGLAQWLFSEEHPLTARVAVNRLWQQIFGRGLVKTADDFGNQGELPTHPELLDYLALEYRDGGWDTKAMLRTMVLSSTYRQSGHLRPGDRERDTENKWLARGPAGKLTAEMLRDQALAASGLLNDEIGGKWVKPYQPKGLWNEMASEIGEPVYRPSRGSDLFRRSLYTYFKRTIPPPDMLTMDAAERTVCTVKRQETSTPLQALVILNSKLYQEASQHLAQKLLTEEADDNALIERAFQRIVSRPPRAEEQAILNEMLEENISYFSSDSNDADELVAASLVVSAIFNLDEAQRK</sequence>
<accession>A0A840E246</accession>
<evidence type="ECO:0000313" key="5">
    <source>
        <dbReference type="Proteomes" id="UP000576209"/>
    </source>
</evidence>
<dbReference type="PANTHER" id="PTHR35889:SF3">
    <property type="entry name" value="F-BOX DOMAIN-CONTAINING PROTEIN"/>
    <property type="match status" value="1"/>
</dbReference>
<gene>
    <name evidence="4" type="ORF">GGR28_001790</name>
</gene>
<evidence type="ECO:0000259" key="2">
    <source>
        <dbReference type="Pfam" id="PF07587"/>
    </source>
</evidence>
<protein>
    <recommendedName>
        <fullName evidence="6">Cytochrome c</fullName>
    </recommendedName>
</protein>
<name>A0A840E246_9BACT</name>
<proteinExistence type="predicted"/>
<evidence type="ECO:0000313" key="4">
    <source>
        <dbReference type="EMBL" id="MBB4079170.1"/>
    </source>
</evidence>
<dbReference type="InterPro" id="IPR011444">
    <property type="entry name" value="DUF1549"/>
</dbReference>
<dbReference type="InterPro" id="IPR011429">
    <property type="entry name" value="Cyt_c_Planctomycete-type"/>
</dbReference>
<organism evidence="4 5">
    <name type="scientific">Neolewinella aquimaris</name>
    <dbReference type="NCBI Taxonomy" id="1835722"/>
    <lineage>
        <taxon>Bacteria</taxon>
        <taxon>Pseudomonadati</taxon>
        <taxon>Bacteroidota</taxon>
        <taxon>Saprospiria</taxon>
        <taxon>Saprospirales</taxon>
        <taxon>Lewinellaceae</taxon>
        <taxon>Neolewinella</taxon>
    </lineage>
</organism>
<dbReference type="Pfam" id="PF07587">
    <property type="entry name" value="PSD1"/>
    <property type="match status" value="1"/>
</dbReference>
<dbReference type="AlphaFoldDB" id="A0A840E246"/>
<keyword evidence="5" id="KW-1185">Reference proteome</keyword>
<dbReference type="InterPro" id="IPR013320">
    <property type="entry name" value="ConA-like_dom_sf"/>
</dbReference>
<dbReference type="Pfam" id="PF13385">
    <property type="entry name" value="Laminin_G_3"/>
    <property type="match status" value="1"/>
</dbReference>
<dbReference type="SUPFAM" id="SSF49899">
    <property type="entry name" value="Concanavalin A-like lectins/glucanases"/>
    <property type="match status" value="1"/>
</dbReference>